<reference evidence="1" key="1">
    <citation type="submission" date="2021-02" db="EMBL/GenBank/DDBJ databases">
        <authorList>
            <person name="Nowell W R."/>
        </authorList>
    </citation>
    <scope>NUCLEOTIDE SEQUENCE</scope>
</reference>
<evidence type="ECO:0000313" key="1">
    <source>
        <dbReference type="EMBL" id="CAF4366863.1"/>
    </source>
</evidence>
<sequence length="49" mass="5717">GKVDLTKVITHILPLKETLLGYQLFDEKKNDCIKVTLKPHVDFFQYKPT</sequence>
<dbReference type="Proteomes" id="UP000663836">
    <property type="component" value="Unassembled WGS sequence"/>
</dbReference>
<dbReference type="EMBL" id="CAJOBD010055899">
    <property type="protein sequence ID" value="CAF4366863.1"/>
    <property type="molecule type" value="Genomic_DNA"/>
</dbReference>
<dbReference type="AlphaFoldDB" id="A0A820M1F6"/>
<name>A0A820M1F6_9BILA</name>
<accession>A0A820M1F6</accession>
<proteinExistence type="predicted"/>
<comment type="caution">
    <text evidence="1">The sequence shown here is derived from an EMBL/GenBank/DDBJ whole genome shotgun (WGS) entry which is preliminary data.</text>
</comment>
<feature type="non-terminal residue" evidence="1">
    <location>
        <position position="1"/>
    </location>
</feature>
<protein>
    <submittedName>
        <fullName evidence="1">Uncharacterized protein</fullName>
    </submittedName>
</protein>
<organism evidence="1 2">
    <name type="scientific">Rotaria sordida</name>
    <dbReference type="NCBI Taxonomy" id="392033"/>
    <lineage>
        <taxon>Eukaryota</taxon>
        <taxon>Metazoa</taxon>
        <taxon>Spiralia</taxon>
        <taxon>Gnathifera</taxon>
        <taxon>Rotifera</taxon>
        <taxon>Eurotatoria</taxon>
        <taxon>Bdelloidea</taxon>
        <taxon>Philodinida</taxon>
        <taxon>Philodinidae</taxon>
        <taxon>Rotaria</taxon>
    </lineage>
</organism>
<gene>
    <name evidence="1" type="ORF">JBS370_LOCUS42403</name>
</gene>
<evidence type="ECO:0000313" key="2">
    <source>
        <dbReference type="Proteomes" id="UP000663836"/>
    </source>
</evidence>